<comment type="caution">
    <text evidence="1">The sequence shown here is derived from an EMBL/GenBank/DDBJ whole genome shotgun (WGS) entry which is preliminary data.</text>
</comment>
<accession>A0A9P1IDY8</accession>
<gene>
    <name evidence="1" type="ORF">CAMP_LOCUS5740</name>
</gene>
<evidence type="ECO:0000313" key="2">
    <source>
        <dbReference type="Proteomes" id="UP001152747"/>
    </source>
</evidence>
<reference evidence="1" key="1">
    <citation type="submission" date="2022-11" db="EMBL/GenBank/DDBJ databases">
        <authorList>
            <person name="Kikuchi T."/>
        </authorList>
    </citation>
    <scope>NUCLEOTIDE SEQUENCE</scope>
    <source>
        <strain evidence="1">PS1010</strain>
    </source>
</reference>
<organism evidence="1 2">
    <name type="scientific">Caenorhabditis angaria</name>
    <dbReference type="NCBI Taxonomy" id="860376"/>
    <lineage>
        <taxon>Eukaryota</taxon>
        <taxon>Metazoa</taxon>
        <taxon>Ecdysozoa</taxon>
        <taxon>Nematoda</taxon>
        <taxon>Chromadorea</taxon>
        <taxon>Rhabditida</taxon>
        <taxon>Rhabditina</taxon>
        <taxon>Rhabditomorpha</taxon>
        <taxon>Rhabditoidea</taxon>
        <taxon>Rhabditidae</taxon>
        <taxon>Peloderinae</taxon>
        <taxon>Caenorhabditis</taxon>
    </lineage>
</organism>
<sequence>MGTRILLVFSAIPPIFFEKFAENRDFPEIISENAVFQRRFKFCIDYWAVAKLGGQKEAEKLRGFMLLE</sequence>
<dbReference type="Proteomes" id="UP001152747">
    <property type="component" value="Unassembled WGS sequence"/>
</dbReference>
<dbReference type="EMBL" id="CANHGI010000002">
    <property type="protein sequence ID" value="CAI5443103.1"/>
    <property type="molecule type" value="Genomic_DNA"/>
</dbReference>
<proteinExistence type="predicted"/>
<protein>
    <submittedName>
        <fullName evidence="1">Uncharacterized protein</fullName>
    </submittedName>
</protein>
<evidence type="ECO:0000313" key="1">
    <source>
        <dbReference type="EMBL" id="CAI5443103.1"/>
    </source>
</evidence>
<keyword evidence="2" id="KW-1185">Reference proteome</keyword>
<name>A0A9P1IDY8_9PELO</name>
<dbReference type="AlphaFoldDB" id="A0A9P1IDY8"/>